<comment type="similarity">
    <text evidence="1">Belongs to the sigma-70 factor family.</text>
</comment>
<keyword evidence="2" id="KW-0805">Transcription regulation</keyword>
<reference evidence="9 10" key="1">
    <citation type="journal article" date="2021" name="Sci. Rep.">
        <title>The distribution of antibiotic resistance genes in chicken gut microbiota commensals.</title>
        <authorList>
            <person name="Juricova H."/>
            <person name="Matiasovicova J."/>
            <person name="Kubasova T."/>
            <person name="Cejkova D."/>
            <person name="Rychlik I."/>
        </authorList>
    </citation>
    <scope>NUCLEOTIDE SEQUENCE [LARGE SCALE GENOMIC DNA]</scope>
    <source>
        <strain evidence="9 10">An819</strain>
    </source>
</reference>
<keyword evidence="5" id="KW-0804">Transcription</keyword>
<evidence type="ECO:0000256" key="4">
    <source>
        <dbReference type="ARBA" id="ARBA00023125"/>
    </source>
</evidence>
<evidence type="ECO:0000256" key="3">
    <source>
        <dbReference type="ARBA" id="ARBA00023082"/>
    </source>
</evidence>
<dbReference type="PANTHER" id="PTHR30376">
    <property type="entry name" value="SIGMA FACTOR RPOH HEAT SHOCK RELATED"/>
    <property type="match status" value="1"/>
</dbReference>
<dbReference type="PRINTS" id="PR00046">
    <property type="entry name" value="SIGMA70FCT"/>
</dbReference>
<feature type="domain" description="RNA polymerase sigma-70 region 2" evidence="7">
    <location>
        <begin position="45"/>
        <end position="111"/>
    </location>
</feature>
<evidence type="ECO:0000256" key="5">
    <source>
        <dbReference type="ARBA" id="ARBA00023163"/>
    </source>
</evidence>
<dbReference type="Gene3D" id="1.20.120.1810">
    <property type="match status" value="1"/>
</dbReference>
<dbReference type="InterPro" id="IPR014284">
    <property type="entry name" value="RNA_pol_sigma-70_dom"/>
</dbReference>
<dbReference type="InterPro" id="IPR009042">
    <property type="entry name" value="RNA_pol_sigma70_r1_2"/>
</dbReference>
<dbReference type="Pfam" id="PF00140">
    <property type="entry name" value="Sigma70_r1_2"/>
    <property type="match status" value="1"/>
</dbReference>
<dbReference type="InterPro" id="IPR000943">
    <property type="entry name" value="RNA_pol_sigma70"/>
</dbReference>
<keyword evidence="4" id="KW-0238">DNA-binding</keyword>
<evidence type="ECO:0000259" key="7">
    <source>
        <dbReference type="Pfam" id="PF04542"/>
    </source>
</evidence>
<evidence type="ECO:0000259" key="8">
    <source>
        <dbReference type="Pfam" id="PF04545"/>
    </source>
</evidence>
<evidence type="ECO:0000256" key="1">
    <source>
        <dbReference type="ARBA" id="ARBA00007788"/>
    </source>
</evidence>
<comment type="caution">
    <text evidence="9">The sequence shown here is derived from an EMBL/GenBank/DDBJ whole genome shotgun (WGS) entry which is preliminary data.</text>
</comment>
<feature type="domain" description="RNA polymerase sigma-70 region 4" evidence="8">
    <location>
        <begin position="175"/>
        <end position="226"/>
    </location>
</feature>
<evidence type="ECO:0000313" key="10">
    <source>
        <dbReference type="Proteomes" id="UP000764045"/>
    </source>
</evidence>
<dbReference type="CDD" id="cd06171">
    <property type="entry name" value="Sigma70_r4"/>
    <property type="match status" value="1"/>
</dbReference>
<dbReference type="GO" id="GO:0016987">
    <property type="term" value="F:sigma factor activity"/>
    <property type="evidence" value="ECO:0007669"/>
    <property type="project" value="UniProtKB-KW"/>
</dbReference>
<accession>A0A939B5Q1</accession>
<dbReference type="SUPFAM" id="SSF88659">
    <property type="entry name" value="Sigma3 and sigma4 domains of RNA polymerase sigma factors"/>
    <property type="match status" value="1"/>
</dbReference>
<dbReference type="InterPro" id="IPR007627">
    <property type="entry name" value="RNA_pol_sigma70_r2"/>
</dbReference>
<dbReference type="NCBIfam" id="TIGR02937">
    <property type="entry name" value="sigma70-ECF"/>
    <property type="match status" value="1"/>
</dbReference>
<proteinExistence type="inferred from homology"/>
<dbReference type="GO" id="GO:0006352">
    <property type="term" value="P:DNA-templated transcription initiation"/>
    <property type="evidence" value="ECO:0007669"/>
    <property type="project" value="InterPro"/>
</dbReference>
<keyword evidence="10" id="KW-1185">Reference proteome</keyword>
<dbReference type="InterPro" id="IPR013324">
    <property type="entry name" value="RNA_pol_sigma_r3/r4-like"/>
</dbReference>
<dbReference type="InterPro" id="IPR050813">
    <property type="entry name" value="Sigma-70_Factor"/>
</dbReference>
<dbReference type="Gene3D" id="1.20.140.160">
    <property type="match status" value="1"/>
</dbReference>
<evidence type="ECO:0000259" key="6">
    <source>
        <dbReference type="Pfam" id="PF00140"/>
    </source>
</evidence>
<evidence type="ECO:0000256" key="2">
    <source>
        <dbReference type="ARBA" id="ARBA00023015"/>
    </source>
</evidence>
<dbReference type="InterPro" id="IPR007630">
    <property type="entry name" value="RNA_pol_sigma70_r4"/>
</dbReference>
<evidence type="ECO:0000313" key="9">
    <source>
        <dbReference type="EMBL" id="MBM6662307.1"/>
    </source>
</evidence>
<dbReference type="Pfam" id="PF04545">
    <property type="entry name" value="Sigma70_r4"/>
    <property type="match status" value="1"/>
</dbReference>
<organism evidence="9 10">
    <name type="scientific">Marseilla massiliensis</name>
    <dbReference type="NCBI Taxonomy" id="1841864"/>
    <lineage>
        <taxon>Bacteria</taxon>
        <taxon>Pseudomonadati</taxon>
        <taxon>Bacteroidota</taxon>
        <taxon>Bacteroidia</taxon>
        <taxon>Bacteroidales</taxon>
        <taxon>Prevotellaceae</taxon>
        <taxon>Marseilla</taxon>
    </lineage>
</organism>
<dbReference type="Pfam" id="PF04542">
    <property type="entry name" value="Sigma70_r2"/>
    <property type="match status" value="1"/>
</dbReference>
<feature type="domain" description="RNA polymerase sigma-70 region 1.2" evidence="6">
    <location>
        <begin position="8"/>
        <end position="38"/>
    </location>
</feature>
<keyword evidence="3" id="KW-0731">Sigma factor</keyword>
<name>A0A939B5Q1_9BACT</name>
<dbReference type="GO" id="GO:0003677">
    <property type="term" value="F:DNA binding"/>
    <property type="evidence" value="ECO:0007669"/>
    <property type="project" value="UniProtKB-KW"/>
</dbReference>
<dbReference type="PANTHER" id="PTHR30376:SF3">
    <property type="entry name" value="RNA POLYMERASE SIGMA FACTOR RPOH"/>
    <property type="match status" value="1"/>
</dbReference>
<dbReference type="EMBL" id="JACJJL010000019">
    <property type="protein sequence ID" value="MBM6662307.1"/>
    <property type="molecule type" value="Genomic_DNA"/>
</dbReference>
<dbReference type="SUPFAM" id="SSF88946">
    <property type="entry name" value="Sigma2 domain of RNA polymerase sigma factors"/>
    <property type="match status" value="1"/>
</dbReference>
<dbReference type="InterPro" id="IPR013325">
    <property type="entry name" value="RNA_pol_sigma_r2"/>
</dbReference>
<gene>
    <name evidence="9" type="ORF">H6B30_11195</name>
</gene>
<sequence>MQDNDRNSLDRYIEEICREQVLTADEERELAGRIARGDGKAAEKLVTANLRFVISMANKYRGRGVEVEDLVSEGNIALMNAAARFDASRSRFVSYAVPMVRRAMEQAVESQGALYRVPRGEATAAEKRRSRALSVDAPLGGRENINLLSLLVNPNAPEADAMFDDSPHGSLLADALGVLDERERRVVAAVFGIGCERLTMAEAAAEMGLKRERVRQIRDKAVRKLSKQLKAPHG</sequence>
<dbReference type="Proteomes" id="UP000764045">
    <property type="component" value="Unassembled WGS sequence"/>
</dbReference>
<protein>
    <submittedName>
        <fullName evidence="9">Sigma-70 family RNA polymerase sigma factor</fullName>
    </submittedName>
</protein>
<dbReference type="AlphaFoldDB" id="A0A939B5Q1"/>
<dbReference type="RefSeq" id="WP_205110629.1">
    <property type="nucleotide sequence ID" value="NZ_JACJJL010000019.1"/>
</dbReference>